<feature type="non-terminal residue" evidence="1">
    <location>
        <position position="1"/>
    </location>
</feature>
<name>A0ACC2GAJ9_DALPE</name>
<keyword evidence="2" id="KW-1185">Reference proteome</keyword>
<proteinExistence type="predicted"/>
<dbReference type="Proteomes" id="UP001157502">
    <property type="component" value="Chromosome 15"/>
</dbReference>
<evidence type="ECO:0000313" key="2">
    <source>
        <dbReference type="Proteomes" id="UP001157502"/>
    </source>
</evidence>
<protein>
    <submittedName>
        <fullName evidence="1">Uncharacterized protein</fullName>
    </submittedName>
</protein>
<dbReference type="EMBL" id="CM055742">
    <property type="protein sequence ID" value="KAJ8000607.1"/>
    <property type="molecule type" value="Genomic_DNA"/>
</dbReference>
<reference evidence="1" key="1">
    <citation type="submission" date="2021-05" db="EMBL/GenBank/DDBJ databases">
        <authorList>
            <person name="Pan Q."/>
            <person name="Jouanno E."/>
            <person name="Zahm M."/>
            <person name="Klopp C."/>
            <person name="Cabau C."/>
            <person name="Louis A."/>
            <person name="Berthelot C."/>
            <person name="Parey E."/>
            <person name="Roest Crollius H."/>
            <person name="Montfort J."/>
            <person name="Robinson-Rechavi M."/>
            <person name="Bouchez O."/>
            <person name="Lampietro C."/>
            <person name="Lopez Roques C."/>
            <person name="Donnadieu C."/>
            <person name="Postlethwait J."/>
            <person name="Bobe J."/>
            <person name="Dillon D."/>
            <person name="Chandos A."/>
            <person name="von Hippel F."/>
            <person name="Guiguen Y."/>
        </authorList>
    </citation>
    <scope>NUCLEOTIDE SEQUENCE</scope>
    <source>
        <strain evidence="1">YG-Jan2019</strain>
    </source>
</reference>
<organism evidence="1 2">
    <name type="scientific">Dallia pectoralis</name>
    <name type="common">Alaska blackfish</name>
    <dbReference type="NCBI Taxonomy" id="75939"/>
    <lineage>
        <taxon>Eukaryota</taxon>
        <taxon>Metazoa</taxon>
        <taxon>Chordata</taxon>
        <taxon>Craniata</taxon>
        <taxon>Vertebrata</taxon>
        <taxon>Euteleostomi</taxon>
        <taxon>Actinopterygii</taxon>
        <taxon>Neopterygii</taxon>
        <taxon>Teleostei</taxon>
        <taxon>Protacanthopterygii</taxon>
        <taxon>Esociformes</taxon>
        <taxon>Umbridae</taxon>
        <taxon>Dallia</taxon>
    </lineage>
</organism>
<sequence>EDFPLRRRRASVRRKCSECHLNREVYTGLLVRTASLNSAYIGVDSPVYAQIAWIRSCGSSSGSKSFSLSFLNRFSTSFAQLTALVQAVLKCSSDGRYCVFTLLYIWSVQPSYMSSTEFGTMSKGILGFGPWRRKSTFRKFGE</sequence>
<evidence type="ECO:0000313" key="1">
    <source>
        <dbReference type="EMBL" id="KAJ8000607.1"/>
    </source>
</evidence>
<gene>
    <name evidence="1" type="ORF">DPEC_G00182130</name>
</gene>
<accession>A0ACC2GAJ9</accession>
<comment type="caution">
    <text evidence="1">The sequence shown here is derived from an EMBL/GenBank/DDBJ whole genome shotgun (WGS) entry which is preliminary data.</text>
</comment>